<protein>
    <submittedName>
        <fullName evidence="2">Uncharacterized protein</fullName>
    </submittedName>
</protein>
<sequence length="275" mass="31135">MDAKASATSAVATHSNVQRFVRTVRDCGVPFNVNIACPSKGRAFASLTGKDTKKLLSELPEKIRDLFYSDTREEVLFLWTTLRSLLEAFSGSDTDRDLEKDGQAFLQTFVRLGNSKRKGYGGERLTPYIHILCHHAALKHKQSKGLSKFASQGLEKKNDVLKHFYHQRSNKWDAATDALRLSKRLEDDSDETPRRPYHKTDEEYWREGGIEESRKRRERISVIPSAQEPSNVDPQVMTPGELRTELAARGVSTSSQDAKRLRQLLATIAQSELTE</sequence>
<proteinExistence type="predicted"/>
<reference evidence="2" key="1">
    <citation type="journal article" date="2020" name="Cell">
        <title>Large-Scale Comparative Analyses of Tick Genomes Elucidate Their Genetic Diversity and Vector Capacities.</title>
        <authorList>
            <consortium name="Tick Genome and Microbiome Consortium (TIGMIC)"/>
            <person name="Jia N."/>
            <person name="Wang J."/>
            <person name="Shi W."/>
            <person name="Du L."/>
            <person name="Sun Y."/>
            <person name="Zhan W."/>
            <person name="Jiang J.F."/>
            <person name="Wang Q."/>
            <person name="Zhang B."/>
            <person name="Ji P."/>
            <person name="Bell-Sakyi L."/>
            <person name="Cui X.M."/>
            <person name="Yuan T.T."/>
            <person name="Jiang B.G."/>
            <person name="Yang W.F."/>
            <person name="Lam T.T."/>
            <person name="Chang Q.C."/>
            <person name="Ding S.J."/>
            <person name="Wang X.J."/>
            <person name="Zhu J.G."/>
            <person name="Ruan X.D."/>
            <person name="Zhao L."/>
            <person name="Wei J.T."/>
            <person name="Ye R.Z."/>
            <person name="Que T.C."/>
            <person name="Du C.H."/>
            <person name="Zhou Y.H."/>
            <person name="Cheng J.X."/>
            <person name="Dai P.F."/>
            <person name="Guo W.B."/>
            <person name="Han X.H."/>
            <person name="Huang E.J."/>
            <person name="Li L.F."/>
            <person name="Wei W."/>
            <person name="Gao Y.C."/>
            <person name="Liu J.Z."/>
            <person name="Shao H.Z."/>
            <person name="Wang X."/>
            <person name="Wang C.C."/>
            <person name="Yang T.C."/>
            <person name="Huo Q.B."/>
            <person name="Li W."/>
            <person name="Chen H.Y."/>
            <person name="Chen S.E."/>
            <person name="Zhou L.G."/>
            <person name="Ni X.B."/>
            <person name="Tian J.H."/>
            <person name="Sheng Y."/>
            <person name="Liu T."/>
            <person name="Pan Y.S."/>
            <person name="Xia L.Y."/>
            <person name="Li J."/>
            <person name="Zhao F."/>
            <person name="Cao W.C."/>
        </authorList>
    </citation>
    <scope>NUCLEOTIDE SEQUENCE</scope>
    <source>
        <strain evidence="2">Rsan-2018</strain>
    </source>
</reference>
<feature type="region of interest" description="Disordered" evidence="1">
    <location>
        <begin position="184"/>
        <end position="237"/>
    </location>
</feature>
<dbReference type="AlphaFoldDB" id="A0A9D4SQE3"/>
<comment type="caution">
    <text evidence="2">The sequence shown here is derived from an EMBL/GenBank/DDBJ whole genome shotgun (WGS) entry which is preliminary data.</text>
</comment>
<evidence type="ECO:0000256" key="1">
    <source>
        <dbReference type="SAM" id="MobiDB-lite"/>
    </source>
</evidence>
<organism evidence="2 3">
    <name type="scientific">Rhipicephalus sanguineus</name>
    <name type="common">Brown dog tick</name>
    <name type="synonym">Ixodes sanguineus</name>
    <dbReference type="NCBI Taxonomy" id="34632"/>
    <lineage>
        <taxon>Eukaryota</taxon>
        <taxon>Metazoa</taxon>
        <taxon>Ecdysozoa</taxon>
        <taxon>Arthropoda</taxon>
        <taxon>Chelicerata</taxon>
        <taxon>Arachnida</taxon>
        <taxon>Acari</taxon>
        <taxon>Parasitiformes</taxon>
        <taxon>Ixodida</taxon>
        <taxon>Ixodoidea</taxon>
        <taxon>Ixodidae</taxon>
        <taxon>Rhipicephalinae</taxon>
        <taxon>Rhipicephalus</taxon>
        <taxon>Rhipicephalus</taxon>
    </lineage>
</organism>
<reference evidence="2" key="2">
    <citation type="submission" date="2021-09" db="EMBL/GenBank/DDBJ databases">
        <authorList>
            <person name="Jia N."/>
            <person name="Wang J."/>
            <person name="Shi W."/>
            <person name="Du L."/>
            <person name="Sun Y."/>
            <person name="Zhan W."/>
            <person name="Jiang J."/>
            <person name="Wang Q."/>
            <person name="Zhang B."/>
            <person name="Ji P."/>
            <person name="Sakyi L.B."/>
            <person name="Cui X."/>
            <person name="Yuan T."/>
            <person name="Jiang B."/>
            <person name="Yang W."/>
            <person name="Lam T.T.-Y."/>
            <person name="Chang Q."/>
            <person name="Ding S."/>
            <person name="Wang X."/>
            <person name="Zhu J."/>
            <person name="Ruan X."/>
            <person name="Zhao L."/>
            <person name="Wei J."/>
            <person name="Que T."/>
            <person name="Du C."/>
            <person name="Cheng J."/>
            <person name="Dai P."/>
            <person name="Han X."/>
            <person name="Huang E."/>
            <person name="Gao Y."/>
            <person name="Liu J."/>
            <person name="Shao H."/>
            <person name="Ye R."/>
            <person name="Li L."/>
            <person name="Wei W."/>
            <person name="Wang X."/>
            <person name="Wang C."/>
            <person name="Huo Q."/>
            <person name="Li W."/>
            <person name="Guo W."/>
            <person name="Chen H."/>
            <person name="Chen S."/>
            <person name="Zhou L."/>
            <person name="Zhou L."/>
            <person name="Ni X."/>
            <person name="Tian J."/>
            <person name="Zhou Y."/>
            <person name="Sheng Y."/>
            <person name="Liu T."/>
            <person name="Pan Y."/>
            <person name="Xia L."/>
            <person name="Li J."/>
            <person name="Zhao F."/>
            <person name="Cao W."/>
        </authorList>
    </citation>
    <scope>NUCLEOTIDE SEQUENCE</scope>
    <source>
        <strain evidence="2">Rsan-2018</strain>
        <tissue evidence="2">Larvae</tissue>
    </source>
</reference>
<keyword evidence="3" id="KW-1185">Reference proteome</keyword>
<evidence type="ECO:0000313" key="2">
    <source>
        <dbReference type="EMBL" id="KAH7939112.1"/>
    </source>
</evidence>
<dbReference type="Proteomes" id="UP000821837">
    <property type="component" value="Chromosome 8"/>
</dbReference>
<gene>
    <name evidence="2" type="ORF">HPB52_006146</name>
</gene>
<name>A0A9D4SQE3_RHISA</name>
<evidence type="ECO:0000313" key="3">
    <source>
        <dbReference type="Proteomes" id="UP000821837"/>
    </source>
</evidence>
<accession>A0A9D4SQE3</accession>
<feature type="compositionally biased region" description="Basic and acidic residues" evidence="1">
    <location>
        <begin position="184"/>
        <end position="215"/>
    </location>
</feature>
<dbReference type="EMBL" id="JABSTV010001254">
    <property type="protein sequence ID" value="KAH7939112.1"/>
    <property type="molecule type" value="Genomic_DNA"/>
</dbReference>